<evidence type="ECO:0000256" key="1">
    <source>
        <dbReference type="ARBA" id="ARBA00001974"/>
    </source>
</evidence>
<keyword evidence="10" id="KW-0560">Oxidoreductase</keyword>
<evidence type="ECO:0000256" key="13">
    <source>
        <dbReference type="SAM" id="MobiDB-lite"/>
    </source>
</evidence>
<evidence type="ECO:0000256" key="3">
    <source>
        <dbReference type="ARBA" id="ARBA00009183"/>
    </source>
</evidence>
<sequence>MKISLENSPKICVIGAGPCGITTAKNLLQQGLTDFTVFEKNHRLGGNWVFDETNEHSSVYETTHIISSKRLSQFEDYPMPFEYSDYPSHSQILRYFEDYAQHFGVNDYIQFNTCVERVIPLSENEWLVSYKNEKGIHEEIFNYVLVANGHHWDPIMPTFCGEFSGEILHSHQYKCSAPFKGKRVLVVGGGNSACDIAVEISRHSPKTCISLRRGQHIFPKFVFGKPTDIMFSFVNWMPYWPKQLLAAAIIRIIQGRYPKYHLEKPKCKPQEIHPTINSELLYYIRHGKIQPRRAIDRFDGNTVHFVDGRQDEFDVIIFATGYQISFPFFDKQLLDFSTLVNVPLYRKMMHADFKNLYFIGLFQPQGCIWPLADYQAKIAAKIIAGHLERPKHLPEKINKEIKKSRARFKANIRHALEVDYPSFRRQLLQELKKEKRQSRRGAEPEHTNSSSLWKAQMEPTTEAE</sequence>
<dbReference type="EMBL" id="LNYL01000007">
    <property type="protein sequence ID" value="KTD31272.1"/>
    <property type="molecule type" value="Genomic_DNA"/>
</dbReference>
<dbReference type="PIRSF" id="PIRSF000332">
    <property type="entry name" value="FMO"/>
    <property type="match status" value="1"/>
</dbReference>
<dbReference type="PANTHER" id="PTHR23023">
    <property type="entry name" value="DIMETHYLANILINE MONOOXYGENASE"/>
    <property type="match status" value="1"/>
</dbReference>
<keyword evidence="5" id="KW-0812">Transmembrane</keyword>
<keyword evidence="4" id="KW-0285">Flavoprotein</keyword>
<keyword evidence="15" id="KW-1185">Reference proteome</keyword>
<dbReference type="PATRIC" id="fig|466.6.peg.352"/>
<dbReference type="STRING" id="466.Lmac_0326"/>
<dbReference type="AlphaFoldDB" id="A0A0W0WG17"/>
<keyword evidence="9" id="KW-1133">Transmembrane helix</keyword>
<evidence type="ECO:0000256" key="11">
    <source>
        <dbReference type="ARBA" id="ARBA00023033"/>
    </source>
</evidence>
<evidence type="ECO:0000313" key="14">
    <source>
        <dbReference type="EMBL" id="KTD31272.1"/>
    </source>
</evidence>
<evidence type="ECO:0000313" key="15">
    <source>
        <dbReference type="Proteomes" id="UP000054908"/>
    </source>
</evidence>
<dbReference type="Pfam" id="PF00743">
    <property type="entry name" value="FMO-like"/>
    <property type="match status" value="1"/>
</dbReference>
<dbReference type="InterPro" id="IPR000960">
    <property type="entry name" value="Flavin_mOase"/>
</dbReference>
<evidence type="ECO:0000256" key="12">
    <source>
        <dbReference type="ARBA" id="ARBA00023136"/>
    </source>
</evidence>
<keyword evidence="12" id="KW-0472">Membrane</keyword>
<keyword evidence="7" id="KW-0274">FAD</keyword>
<dbReference type="InterPro" id="IPR036188">
    <property type="entry name" value="FAD/NAD-bd_sf"/>
</dbReference>
<reference evidence="14 15" key="1">
    <citation type="submission" date="2015-11" db="EMBL/GenBank/DDBJ databases">
        <title>Genomic analysis of 38 Legionella species identifies large and diverse effector repertoires.</title>
        <authorList>
            <person name="Burstein D."/>
            <person name="Amaro F."/>
            <person name="Zusman T."/>
            <person name="Lifshitz Z."/>
            <person name="Cohen O."/>
            <person name="Gilbert J.A."/>
            <person name="Pupko T."/>
            <person name="Shuman H.A."/>
            <person name="Segal G."/>
        </authorList>
    </citation>
    <scope>NUCLEOTIDE SEQUENCE [LARGE SCALE GENOMIC DNA]</scope>
    <source>
        <strain evidence="14 15">PX-1-G2-E2</strain>
    </source>
</reference>
<comment type="cofactor">
    <cofactor evidence="1">
        <name>FAD</name>
        <dbReference type="ChEBI" id="CHEBI:57692"/>
    </cofactor>
</comment>
<dbReference type="RefSeq" id="WP_058451157.1">
    <property type="nucleotide sequence ID" value="NZ_CAAAIB010000006.1"/>
</dbReference>
<organism evidence="14 15">
    <name type="scientific">Legionella maceachernii</name>
    <dbReference type="NCBI Taxonomy" id="466"/>
    <lineage>
        <taxon>Bacteria</taxon>
        <taxon>Pseudomonadati</taxon>
        <taxon>Pseudomonadota</taxon>
        <taxon>Gammaproteobacteria</taxon>
        <taxon>Legionellales</taxon>
        <taxon>Legionellaceae</taxon>
        <taxon>Legionella</taxon>
    </lineage>
</organism>
<evidence type="ECO:0000256" key="7">
    <source>
        <dbReference type="ARBA" id="ARBA00022827"/>
    </source>
</evidence>
<keyword evidence="8" id="KW-0521">NADP</keyword>
<accession>A0A0W0WG17</accession>
<evidence type="ECO:0000256" key="5">
    <source>
        <dbReference type="ARBA" id="ARBA00022692"/>
    </source>
</evidence>
<comment type="subcellular location">
    <subcellularLocation>
        <location evidence="2">Endoplasmic reticulum membrane</location>
        <topology evidence="2">Single-pass membrane protein</topology>
    </subcellularLocation>
</comment>
<dbReference type="Gene3D" id="3.50.50.60">
    <property type="entry name" value="FAD/NAD(P)-binding domain"/>
    <property type="match status" value="1"/>
</dbReference>
<dbReference type="SUPFAM" id="SSF51905">
    <property type="entry name" value="FAD/NAD(P)-binding domain"/>
    <property type="match status" value="3"/>
</dbReference>
<evidence type="ECO:0000256" key="9">
    <source>
        <dbReference type="ARBA" id="ARBA00022989"/>
    </source>
</evidence>
<dbReference type="InterPro" id="IPR020946">
    <property type="entry name" value="Flavin_mOase-like"/>
</dbReference>
<evidence type="ECO:0000256" key="6">
    <source>
        <dbReference type="ARBA" id="ARBA00022824"/>
    </source>
</evidence>
<dbReference type="OrthoDB" id="9790219at2"/>
<dbReference type="InterPro" id="IPR050346">
    <property type="entry name" value="FMO-like"/>
</dbReference>
<evidence type="ECO:0000256" key="4">
    <source>
        <dbReference type="ARBA" id="ARBA00022630"/>
    </source>
</evidence>
<evidence type="ECO:0000256" key="10">
    <source>
        <dbReference type="ARBA" id="ARBA00023002"/>
    </source>
</evidence>
<comment type="caution">
    <text evidence="14">The sequence shown here is derived from an EMBL/GenBank/DDBJ whole genome shotgun (WGS) entry which is preliminary data.</text>
</comment>
<dbReference type="PRINTS" id="PR00370">
    <property type="entry name" value="FMOXYGENASE"/>
</dbReference>
<dbReference type="GO" id="GO:0050661">
    <property type="term" value="F:NADP binding"/>
    <property type="evidence" value="ECO:0007669"/>
    <property type="project" value="InterPro"/>
</dbReference>
<name>A0A0W0WG17_9GAMM</name>
<keyword evidence="6" id="KW-0256">Endoplasmic reticulum</keyword>
<dbReference type="GO" id="GO:0050660">
    <property type="term" value="F:flavin adenine dinucleotide binding"/>
    <property type="evidence" value="ECO:0007669"/>
    <property type="project" value="InterPro"/>
</dbReference>
<keyword evidence="11" id="KW-0503">Monooxygenase</keyword>
<evidence type="ECO:0000256" key="2">
    <source>
        <dbReference type="ARBA" id="ARBA00004389"/>
    </source>
</evidence>
<proteinExistence type="inferred from homology"/>
<protein>
    <submittedName>
        <fullName evidence="14">Flavin containing monooxygenae</fullName>
    </submittedName>
</protein>
<gene>
    <name evidence="14" type="ORF">Lmac_0326</name>
</gene>
<feature type="region of interest" description="Disordered" evidence="13">
    <location>
        <begin position="431"/>
        <end position="464"/>
    </location>
</feature>
<dbReference type="GO" id="GO:0004499">
    <property type="term" value="F:N,N-dimethylaniline monooxygenase activity"/>
    <property type="evidence" value="ECO:0007669"/>
    <property type="project" value="InterPro"/>
</dbReference>
<evidence type="ECO:0000256" key="8">
    <source>
        <dbReference type="ARBA" id="ARBA00022857"/>
    </source>
</evidence>
<dbReference type="FunFam" id="3.50.50.60:FF:000159">
    <property type="entry name" value="Dimethylaniline monooxygenase [N-oxide-forming]"/>
    <property type="match status" value="1"/>
</dbReference>
<dbReference type="Proteomes" id="UP000054908">
    <property type="component" value="Unassembled WGS sequence"/>
</dbReference>
<comment type="similarity">
    <text evidence="3">Belongs to the FMO family.</text>
</comment>